<keyword evidence="1" id="KW-0472">Membrane</keyword>
<dbReference type="OrthoDB" id="6058395at2"/>
<dbReference type="EMBL" id="OCND01000011">
    <property type="protein sequence ID" value="SOD56838.1"/>
    <property type="molecule type" value="Genomic_DNA"/>
</dbReference>
<protein>
    <submittedName>
        <fullName evidence="2">Uncharacterized protein</fullName>
    </submittedName>
</protein>
<feature type="transmembrane region" description="Helical" evidence="1">
    <location>
        <begin position="129"/>
        <end position="150"/>
    </location>
</feature>
<reference evidence="2 3" key="1">
    <citation type="submission" date="2017-09" db="EMBL/GenBank/DDBJ databases">
        <authorList>
            <person name="Ehlers B."/>
            <person name="Leendertz F.H."/>
        </authorList>
    </citation>
    <scope>NUCLEOTIDE SEQUENCE [LARGE SCALE GENOMIC DNA]</scope>
    <source>
        <strain evidence="2 3">CGMCC 1.10978</strain>
    </source>
</reference>
<evidence type="ECO:0000313" key="2">
    <source>
        <dbReference type="EMBL" id="SOD56838.1"/>
    </source>
</evidence>
<feature type="transmembrane region" description="Helical" evidence="1">
    <location>
        <begin position="37"/>
        <end position="61"/>
    </location>
</feature>
<accession>A0A286DDU9</accession>
<name>A0A286DDU9_9GAMM</name>
<feature type="transmembrane region" description="Helical" evidence="1">
    <location>
        <begin position="73"/>
        <end position="92"/>
    </location>
</feature>
<proteinExistence type="predicted"/>
<keyword evidence="3" id="KW-1185">Reference proteome</keyword>
<gene>
    <name evidence="2" type="ORF">SAMN06296416_11134</name>
</gene>
<dbReference type="Proteomes" id="UP000219374">
    <property type="component" value="Unassembled WGS sequence"/>
</dbReference>
<evidence type="ECO:0000313" key="3">
    <source>
        <dbReference type="Proteomes" id="UP000219374"/>
    </source>
</evidence>
<dbReference type="RefSeq" id="WP_097123309.1">
    <property type="nucleotide sequence ID" value="NZ_OCND01000011.1"/>
</dbReference>
<keyword evidence="1" id="KW-0812">Transmembrane</keyword>
<dbReference type="AlphaFoldDB" id="A0A286DDU9"/>
<keyword evidence="1" id="KW-1133">Transmembrane helix</keyword>
<organism evidence="2 3">
    <name type="scientific">Pseudoxanthomonas wuyuanensis</name>
    <dbReference type="NCBI Taxonomy" id="1073196"/>
    <lineage>
        <taxon>Bacteria</taxon>
        <taxon>Pseudomonadati</taxon>
        <taxon>Pseudomonadota</taxon>
        <taxon>Gammaproteobacteria</taxon>
        <taxon>Lysobacterales</taxon>
        <taxon>Lysobacteraceae</taxon>
        <taxon>Pseudoxanthomonas</taxon>
    </lineage>
</organism>
<evidence type="ECO:0000256" key="1">
    <source>
        <dbReference type="SAM" id="Phobius"/>
    </source>
</evidence>
<sequence length="172" mass="18585">MLRILAAALASAFVLPVSAIAAGLLLGGYDAMATGSLLGLAVLLVVVPHVLLLGVPAFLLLRHLRRLGGWTMALAGLVAGMLPAGLYSWPYWRRHPGYTFDRDWHGNAVTVVRDGVPTLHGVLMHLESMFIFGLLGVVCALVFWFCWLHLQRRAGLPVYPGDARSPSGPQRP</sequence>